<dbReference type="EMBL" id="CP003587">
    <property type="protein sequence ID" value="AGY56940.1"/>
    <property type="molecule type" value="Genomic_DNA"/>
</dbReference>
<protein>
    <recommendedName>
        <fullName evidence="2">Restriction endonuclease type IV Mrr domain-containing protein</fullName>
    </recommendedName>
</protein>
<feature type="coiled-coil region" evidence="1">
    <location>
        <begin position="135"/>
        <end position="162"/>
    </location>
</feature>
<organism evidence="3 4">
    <name type="scientific">Gloeobacter kilaueensis (strain ATCC BAA-2537 / CCAP 1431/1 / ULC 316 / JS1)</name>
    <dbReference type="NCBI Taxonomy" id="1183438"/>
    <lineage>
        <taxon>Bacteria</taxon>
        <taxon>Bacillati</taxon>
        <taxon>Cyanobacteriota</taxon>
        <taxon>Cyanophyceae</taxon>
        <taxon>Gloeobacterales</taxon>
        <taxon>Gloeobacteraceae</taxon>
        <taxon>Gloeobacter</taxon>
    </lineage>
</organism>
<keyword evidence="4" id="KW-1185">Reference proteome</keyword>
<feature type="domain" description="Restriction endonuclease type IV Mrr" evidence="2">
    <location>
        <begin position="35"/>
        <end position="125"/>
    </location>
</feature>
<dbReference type="Pfam" id="PF04471">
    <property type="entry name" value="Mrr_cat"/>
    <property type="match status" value="1"/>
</dbReference>
<evidence type="ECO:0000313" key="3">
    <source>
        <dbReference type="EMBL" id="AGY56940.1"/>
    </source>
</evidence>
<evidence type="ECO:0000256" key="1">
    <source>
        <dbReference type="SAM" id="Coils"/>
    </source>
</evidence>
<dbReference type="AlphaFoldDB" id="U5QH19"/>
<evidence type="ECO:0000313" key="4">
    <source>
        <dbReference type="Proteomes" id="UP000017396"/>
    </source>
</evidence>
<proteinExistence type="predicted"/>
<dbReference type="eggNOG" id="ENOG5030JNB">
    <property type="taxonomic scope" value="Bacteria"/>
</dbReference>
<dbReference type="InterPro" id="IPR007560">
    <property type="entry name" value="Restrct_endonuc_IV_Mrr"/>
</dbReference>
<dbReference type="STRING" id="1183438.GKIL_0694"/>
<evidence type="ECO:0000259" key="2">
    <source>
        <dbReference type="Pfam" id="PF04471"/>
    </source>
</evidence>
<dbReference type="Proteomes" id="UP000017396">
    <property type="component" value="Chromosome"/>
</dbReference>
<sequence>MGAWGGRGYALEYIFLRGFDLELESTRYEEVRWPYGFTSEQLRLGTLEQIDGAIYTRLGTFLVESKCLSKEVDVEPLAKLRFRLEGRPPLTMGILVSASGFTQVAKLYASFATPLNVLLWTAEDIDATLPQQRMMDGVRRKLRQAVERKEALLDLKADYESNP</sequence>
<keyword evidence="1" id="KW-0175">Coiled coil</keyword>
<name>U5QH19_GLOK1</name>
<dbReference type="HOGENOM" id="CLU_125871_0_0_3"/>
<dbReference type="KEGG" id="glj:GKIL_0694"/>
<dbReference type="GO" id="GO:0009307">
    <property type="term" value="P:DNA restriction-modification system"/>
    <property type="evidence" value="ECO:0007669"/>
    <property type="project" value="InterPro"/>
</dbReference>
<dbReference type="GO" id="GO:0003677">
    <property type="term" value="F:DNA binding"/>
    <property type="evidence" value="ECO:0007669"/>
    <property type="project" value="InterPro"/>
</dbReference>
<reference evidence="3 4" key="1">
    <citation type="journal article" date="2013" name="PLoS ONE">
        <title>Cultivation and Complete Genome Sequencing of Gloeobacter kilaueensis sp. nov., from a Lava Cave in Kilauea Caldera, Hawai'i.</title>
        <authorList>
            <person name="Saw J.H."/>
            <person name="Schatz M."/>
            <person name="Brown M.V."/>
            <person name="Kunkel D.D."/>
            <person name="Foster J.S."/>
            <person name="Shick H."/>
            <person name="Christensen S."/>
            <person name="Hou S."/>
            <person name="Wan X."/>
            <person name="Donachie S.P."/>
        </authorList>
    </citation>
    <scope>NUCLEOTIDE SEQUENCE [LARGE SCALE GENOMIC DNA]</scope>
    <source>
        <strain evidence="4">JS</strain>
    </source>
</reference>
<dbReference type="GO" id="GO:0004519">
    <property type="term" value="F:endonuclease activity"/>
    <property type="evidence" value="ECO:0007669"/>
    <property type="project" value="InterPro"/>
</dbReference>
<gene>
    <name evidence="3" type="ORF">GKIL_0694</name>
</gene>
<accession>U5QH19</accession>